<comment type="caution">
    <text evidence="1">The sequence shown here is derived from an EMBL/GenBank/DDBJ whole genome shotgun (WGS) entry which is preliminary data.</text>
</comment>
<dbReference type="PANTHER" id="PTHR43628">
    <property type="entry name" value="ACTIVATOR OF C KINASE PROTEIN 1-RELATED"/>
    <property type="match status" value="1"/>
</dbReference>
<keyword evidence="2" id="KW-1185">Reference proteome</keyword>
<dbReference type="SMART" id="SM00671">
    <property type="entry name" value="SEL1"/>
    <property type="match status" value="5"/>
</dbReference>
<evidence type="ECO:0000313" key="2">
    <source>
        <dbReference type="Proteomes" id="UP000789508"/>
    </source>
</evidence>
<dbReference type="Proteomes" id="UP000789508">
    <property type="component" value="Unassembled WGS sequence"/>
</dbReference>
<dbReference type="OrthoDB" id="272077at2759"/>
<dbReference type="InterPro" id="IPR052945">
    <property type="entry name" value="Mitotic_Regulator"/>
</dbReference>
<dbReference type="Pfam" id="PF08238">
    <property type="entry name" value="Sel1"/>
    <property type="match status" value="6"/>
</dbReference>
<dbReference type="EMBL" id="CAJVPS010002005">
    <property type="protein sequence ID" value="CAG8557228.1"/>
    <property type="molecule type" value="Genomic_DNA"/>
</dbReference>
<accession>A0A9N9FUK6</accession>
<reference evidence="1" key="1">
    <citation type="submission" date="2021-06" db="EMBL/GenBank/DDBJ databases">
        <authorList>
            <person name="Kallberg Y."/>
            <person name="Tangrot J."/>
            <person name="Rosling A."/>
        </authorList>
    </citation>
    <scope>NUCLEOTIDE SEQUENCE</scope>
    <source>
        <strain evidence="1">FL130A</strain>
    </source>
</reference>
<gene>
    <name evidence="1" type="ORF">ALEPTO_LOCUS6171</name>
</gene>
<proteinExistence type="predicted"/>
<evidence type="ECO:0000313" key="1">
    <source>
        <dbReference type="EMBL" id="CAG8557228.1"/>
    </source>
</evidence>
<name>A0A9N9FUK6_9GLOM</name>
<dbReference type="InterPro" id="IPR011990">
    <property type="entry name" value="TPR-like_helical_dom_sf"/>
</dbReference>
<sequence>MANLSTTLSNRERLSIFKSTSTSKYRQQRKLLDILSPLFLHSFLFTFPSNSYPKTSNTLTQIVKQFNWASHKYSHSSITLLYTLDSLLSQHQLSQRNFFSLLLKNTNCSRFYPLLGFCYSWGYGTNILQENAFFYYSLAANDNDPASQHELGWFYEFGGYAGCNRDPERAFYWYQKSAQLGYTPSQNSLGECWHFGIGTELNLKRAFLWYQRAACGGNRDAMKRLGECYEYGIGTQRDYGNAILWYRASDAGNEVDERFQNRLFEKGYENLTWFIRRAKIGDSKAQRILGDLFRTCVPFSGNNDDNVINQLDQYQNPQRAFTWYKLSSSFSSDTKNCNIAAKKRLALCYRQGIGTKRNLRKMIVCFREIIQNHNNTEIEIEIAKARKLGIGLERDLHVSIRGYLRALRNGNIFAALEGIENIFSGG</sequence>
<protein>
    <submittedName>
        <fullName evidence="1">5089_t:CDS:1</fullName>
    </submittedName>
</protein>
<dbReference type="InterPro" id="IPR006597">
    <property type="entry name" value="Sel1-like"/>
</dbReference>
<dbReference type="AlphaFoldDB" id="A0A9N9FUK6"/>
<dbReference type="Gene3D" id="1.25.40.10">
    <property type="entry name" value="Tetratricopeptide repeat domain"/>
    <property type="match status" value="2"/>
</dbReference>
<dbReference type="SUPFAM" id="SSF81901">
    <property type="entry name" value="HCP-like"/>
    <property type="match status" value="2"/>
</dbReference>
<organism evidence="1 2">
    <name type="scientific">Ambispora leptoticha</name>
    <dbReference type="NCBI Taxonomy" id="144679"/>
    <lineage>
        <taxon>Eukaryota</taxon>
        <taxon>Fungi</taxon>
        <taxon>Fungi incertae sedis</taxon>
        <taxon>Mucoromycota</taxon>
        <taxon>Glomeromycotina</taxon>
        <taxon>Glomeromycetes</taxon>
        <taxon>Archaeosporales</taxon>
        <taxon>Ambisporaceae</taxon>
        <taxon>Ambispora</taxon>
    </lineage>
</organism>
<dbReference type="PANTHER" id="PTHR43628:SF1">
    <property type="entry name" value="CHITIN SYNTHASE REGULATORY FACTOR 2-RELATED"/>
    <property type="match status" value="1"/>
</dbReference>